<reference evidence="7 8" key="1">
    <citation type="submission" date="2024-11" db="EMBL/GenBank/DDBJ databases">
        <title>Adaptive evolution of stress response genes in parasites aligns with host niche diversity.</title>
        <authorList>
            <person name="Hahn C."/>
            <person name="Resl P."/>
        </authorList>
    </citation>
    <scope>NUCLEOTIDE SEQUENCE [LARGE SCALE GENOMIC DNA]</scope>
    <source>
        <strain evidence="7">EGGRZ-B1_66</strain>
        <tissue evidence="7">Body</tissue>
    </source>
</reference>
<evidence type="ECO:0000256" key="1">
    <source>
        <dbReference type="ARBA" id="ARBA00004370"/>
    </source>
</evidence>
<evidence type="ECO:0000256" key="5">
    <source>
        <dbReference type="ARBA" id="ARBA00034769"/>
    </source>
</evidence>
<dbReference type="EMBL" id="JBJKFK010000150">
    <property type="protein sequence ID" value="KAL3319280.1"/>
    <property type="molecule type" value="Genomic_DNA"/>
</dbReference>
<organism evidence="7 8">
    <name type="scientific">Cichlidogyrus casuarinus</name>
    <dbReference type="NCBI Taxonomy" id="1844966"/>
    <lineage>
        <taxon>Eukaryota</taxon>
        <taxon>Metazoa</taxon>
        <taxon>Spiralia</taxon>
        <taxon>Lophotrochozoa</taxon>
        <taxon>Platyhelminthes</taxon>
        <taxon>Monogenea</taxon>
        <taxon>Monopisthocotylea</taxon>
        <taxon>Dactylogyridea</taxon>
        <taxon>Ancyrocephalidae</taxon>
        <taxon>Cichlidogyrus</taxon>
    </lineage>
</organism>
<comment type="similarity">
    <text evidence="5 6">Belongs to the anion channel-forming bestrophin (TC 1.A.46) family. Calcium-sensitive chloride channel subfamily.</text>
</comment>
<keyword evidence="6" id="KW-0869">Chloride channel</keyword>
<dbReference type="GO" id="GO:0005254">
    <property type="term" value="F:chloride channel activity"/>
    <property type="evidence" value="ECO:0007669"/>
    <property type="project" value="UniProtKB-KW"/>
</dbReference>
<gene>
    <name evidence="7" type="primary">BEST3_1</name>
    <name evidence="7" type="ORF">Ciccas_002047</name>
</gene>
<dbReference type="GO" id="GO:0034707">
    <property type="term" value="C:chloride channel complex"/>
    <property type="evidence" value="ECO:0007669"/>
    <property type="project" value="UniProtKB-KW"/>
</dbReference>
<keyword evidence="2 6" id="KW-0812">Transmembrane</keyword>
<evidence type="ECO:0000256" key="6">
    <source>
        <dbReference type="RuleBase" id="RU363126"/>
    </source>
</evidence>
<evidence type="ECO:0000256" key="2">
    <source>
        <dbReference type="ARBA" id="ARBA00022692"/>
    </source>
</evidence>
<comment type="function">
    <text evidence="6">Forms chloride channels.</text>
</comment>
<keyword evidence="6" id="KW-1003">Cell membrane</keyword>
<accession>A0ABD2QIK1</accession>
<keyword evidence="8" id="KW-1185">Reference proteome</keyword>
<comment type="caution">
    <text evidence="7">The sequence shown here is derived from an EMBL/GenBank/DDBJ whole genome shotgun (WGS) entry which is preliminary data.</text>
</comment>
<keyword evidence="6" id="KW-0813">Transport</keyword>
<dbReference type="InterPro" id="IPR021134">
    <property type="entry name" value="Bestrophin-like"/>
</dbReference>
<comment type="caution">
    <text evidence="6">Lacks conserved residue(s) required for the propagation of feature annotation.</text>
</comment>
<evidence type="ECO:0000313" key="7">
    <source>
        <dbReference type="EMBL" id="KAL3319280.1"/>
    </source>
</evidence>
<dbReference type="PANTHER" id="PTHR10736">
    <property type="entry name" value="BESTROPHIN"/>
    <property type="match status" value="1"/>
</dbReference>
<evidence type="ECO:0000256" key="3">
    <source>
        <dbReference type="ARBA" id="ARBA00022989"/>
    </source>
</evidence>
<evidence type="ECO:0000313" key="8">
    <source>
        <dbReference type="Proteomes" id="UP001626550"/>
    </source>
</evidence>
<dbReference type="GO" id="GO:0005886">
    <property type="term" value="C:plasma membrane"/>
    <property type="evidence" value="ECO:0007669"/>
    <property type="project" value="UniProtKB-SubCell"/>
</dbReference>
<keyword evidence="6" id="KW-0407">Ion channel</keyword>
<protein>
    <recommendedName>
        <fullName evidence="6">Bestrophin homolog</fullName>
    </recommendedName>
</protein>
<keyword evidence="6" id="KW-0406">Ion transport</keyword>
<dbReference type="AlphaFoldDB" id="A0ABD2QIK1"/>
<evidence type="ECO:0000256" key="4">
    <source>
        <dbReference type="ARBA" id="ARBA00023136"/>
    </source>
</evidence>
<dbReference type="Proteomes" id="UP001626550">
    <property type="component" value="Unassembled WGS sequence"/>
</dbReference>
<proteinExistence type="inferred from homology"/>
<dbReference type="InterPro" id="IPR000615">
    <property type="entry name" value="Bestrophin"/>
</dbReference>
<sequence>MAMSLCTYCNSYSSKIPIVFVLGFYVSIVAARWWDQFLALPWPDQVSLYLLAHLPGPTTQEILYRRNIVRYINASYCLALRSVSSRARLRFPTEEHLVTAGILTSDELELLRNSGPVDIRGEYYIPINWAHDLVQKARKDMLIKSEYAADAIIQAINDFRGCLGSIFVYDWINPPLVYTQTATICVYSYFLFNIFAWQFIDQPQDSVAQNIDIYVAESLINPFGEDDDDFEIEYMIERNLEMSFAIVHGIMQDQPQALKGNLNHKSVLQLPNWGKMNQSQVQITVDACDEEEQGDRPDLEQQLDPNLDVNNDYLFLGSLANFKVPGYEDITPSGERSSLWNRALKVFQFNRSNSR</sequence>
<keyword evidence="3 6" id="KW-1133">Transmembrane helix</keyword>
<feature type="transmembrane region" description="Helical" evidence="6">
    <location>
        <begin position="12"/>
        <end position="34"/>
    </location>
</feature>
<keyword evidence="6" id="KW-0868">Chloride</keyword>
<dbReference type="Pfam" id="PF01062">
    <property type="entry name" value="Bestrophin"/>
    <property type="match status" value="1"/>
</dbReference>
<comment type="subcellular location">
    <subcellularLocation>
        <location evidence="6">Cell membrane</location>
        <topology evidence="6">Multi-pass membrane protein</topology>
    </subcellularLocation>
    <subcellularLocation>
        <location evidence="1">Membrane</location>
    </subcellularLocation>
</comment>
<keyword evidence="4 6" id="KW-0472">Membrane</keyword>
<name>A0ABD2QIK1_9PLAT</name>